<dbReference type="Proteomes" id="UP000077202">
    <property type="component" value="Unassembled WGS sequence"/>
</dbReference>
<evidence type="ECO:0000256" key="1">
    <source>
        <dbReference type="SAM" id="Coils"/>
    </source>
</evidence>
<dbReference type="PANTHER" id="PTHR47679">
    <property type="entry name" value="PROTEIN TORNADO 1"/>
    <property type="match status" value="1"/>
</dbReference>
<gene>
    <name evidence="2" type="ORF">AXG93_3751s1090</name>
</gene>
<dbReference type="Gene3D" id="3.40.50.300">
    <property type="entry name" value="P-loop containing nucleotide triphosphate hydrolases"/>
    <property type="match status" value="1"/>
</dbReference>
<keyword evidence="3" id="KW-1185">Reference proteome</keyword>
<feature type="coiled-coil region" evidence="1">
    <location>
        <begin position="686"/>
        <end position="713"/>
    </location>
</feature>
<proteinExistence type="predicted"/>
<dbReference type="AlphaFoldDB" id="A0A176W219"/>
<dbReference type="EMBL" id="LVLJ01002206">
    <property type="protein sequence ID" value="OAE26256.1"/>
    <property type="molecule type" value="Genomic_DNA"/>
</dbReference>
<protein>
    <recommendedName>
        <fullName evidence="4">C-terminal of Roc (COR) domain-containing protein</fullName>
    </recommendedName>
</protein>
<dbReference type="SUPFAM" id="SSF52540">
    <property type="entry name" value="P-loop containing nucleoside triphosphate hydrolases"/>
    <property type="match status" value="1"/>
</dbReference>
<reference evidence="2" key="1">
    <citation type="submission" date="2016-03" db="EMBL/GenBank/DDBJ databases">
        <title>Mechanisms controlling the formation of the plant cell surface in tip-growing cells are functionally conserved among land plants.</title>
        <authorList>
            <person name="Honkanen S."/>
            <person name="Jones V.A."/>
            <person name="Morieri G."/>
            <person name="Champion C."/>
            <person name="Hetherington A.J."/>
            <person name="Kelly S."/>
            <person name="Saint-Marcoux D."/>
            <person name="Proust H."/>
            <person name="Prescott H."/>
            <person name="Dolan L."/>
        </authorList>
    </citation>
    <scope>NUCLEOTIDE SEQUENCE [LARGE SCALE GENOMIC DNA]</scope>
    <source>
        <tissue evidence="2">Whole gametophyte</tissue>
    </source>
</reference>
<comment type="caution">
    <text evidence="2">The sequence shown here is derived from an EMBL/GenBank/DDBJ whole genome shotgun (WGS) entry which is preliminary data.</text>
</comment>
<organism evidence="2 3">
    <name type="scientific">Marchantia polymorpha subsp. ruderalis</name>
    <dbReference type="NCBI Taxonomy" id="1480154"/>
    <lineage>
        <taxon>Eukaryota</taxon>
        <taxon>Viridiplantae</taxon>
        <taxon>Streptophyta</taxon>
        <taxon>Embryophyta</taxon>
        <taxon>Marchantiophyta</taxon>
        <taxon>Marchantiopsida</taxon>
        <taxon>Marchantiidae</taxon>
        <taxon>Marchantiales</taxon>
        <taxon>Marchantiaceae</taxon>
        <taxon>Marchantia</taxon>
    </lineage>
</organism>
<dbReference type="InterPro" id="IPR027417">
    <property type="entry name" value="P-loop_NTPase"/>
</dbReference>
<accession>A0A176W219</accession>
<keyword evidence="1" id="KW-0175">Coiled coil</keyword>
<evidence type="ECO:0000313" key="3">
    <source>
        <dbReference type="Proteomes" id="UP000077202"/>
    </source>
</evidence>
<dbReference type="PANTHER" id="PTHR47679:SF1">
    <property type="entry name" value="PROTEIN TORNADO 1"/>
    <property type="match status" value="1"/>
</dbReference>
<evidence type="ECO:0008006" key="4">
    <source>
        <dbReference type="Google" id="ProtNLM"/>
    </source>
</evidence>
<name>A0A176W219_MARPO</name>
<evidence type="ECO:0000313" key="2">
    <source>
        <dbReference type="EMBL" id="OAE26256.1"/>
    </source>
</evidence>
<sequence length="928" mass="106531">MGVLQVNLALQEIDVSRTSWATDGKAAQIQEALKQNQKRAVYMSVFREAKLTFGDAKAGRLFLCGSPRAGKTQLRKTLMSINHSWLLGSSLSIDWVDCFRVAERLWRTKGIEVEYLQTIDKMQISVWDLAGQWIFRTLQNVLFPQTNNFCVFLFVYSPFCEETSKNKPDSCFKTELEDWLSFITSSVKITGRDLPQVFVVISHKDKAKYSSVSWTQSIIEELNQRFANFVDLLPVQECFHVDARKKKQIIPLNSHIFENFNKLLSEKSPQVPLLCSQLTSLLVTETKKNRSCPLWSYDQFHDFCAPYLKKFIPSSSRHFEDDSKIMESIIFYLNEVGSIIYISNLKYIIVDPNWLTNTFLGELIALGQNFQAQESEPSNRTSSYASKDGFVSESVFARLIEEFLRNQPHGQRGVGRVELENILVNLDLCFKLEDSSQYFIPSFIPEHASKEEQDHQEGAHVKSMYWENRSETSQFVGIRIECQDGRTMSLTAAFFPRFQELISFCASPKGCPGVALVLGVIQTFCVEMLIPSHLRGAILIEKLKSDFICSINNKLEEMPLERLHLMEKKEELFDYEHCWPQIEGHTGGRSERARDLLWESDVEAIVNEIRRKQIEELKSLHEGLSSVDNDLSQCYPEAENMVSDSNFPPMKDLKSLTSRCLSRASTSVENSSVETQLFLFKMDQLKEELVQKIDGLDERLRSVQSILQRMEMKMGQILSLHQELQSTLSAFVSKVDRIIQYSDSLQQARMPKRPYVTNDVGLFYRMSALLHNGTTVRLQLMCESVTGFHTVKDQEGLKIRLDQENSSWIRKTIEISYKVMYYALKAGLDKTVSLGQAIPDWGDLKSDIVQLEDISDDDHRAFLKGGESKELQEAWLRIQQTLAPQLQNRYSEIFKLYQVKYVSLDKGGHAWVCEKCMNKGLRCGILTC</sequence>